<comment type="caution">
    <text evidence="2">The sequence shown here is derived from an EMBL/GenBank/DDBJ whole genome shotgun (WGS) entry which is preliminary data.</text>
</comment>
<name>A0A9N7VLA4_PLEPL</name>
<sequence>MSCEHHHHHHYHLTSGRRRSSQRASQVLVQVLVQALLQSLVQALVPVLVQAPFWPLIQKPAAPLVFNLSSLTLPHSLHWLPVAASVKNTSTWYRAVNGSGPVHIQDMVKPHSPSTPLCIDQSAAPSQRGTAVTQQHHNSFLSWLLNDTESRTLHLDTRLSVPLIKPNQQQFVNVSDEQQLFLSSCSVASPLQLKHDALLTAATPPPRHESMIRRGGGGEEGRRGEEGGEHSGKVRGALSSEGPQRTSSSPRPPPPQRLQQHHQS</sequence>
<feature type="compositionally biased region" description="Basic and acidic residues" evidence="1">
    <location>
        <begin position="206"/>
        <end position="232"/>
    </location>
</feature>
<protein>
    <submittedName>
        <fullName evidence="2">Uncharacterized protein</fullName>
    </submittedName>
</protein>
<reference evidence="2" key="1">
    <citation type="submission" date="2020-03" db="EMBL/GenBank/DDBJ databases">
        <authorList>
            <person name="Weist P."/>
        </authorList>
    </citation>
    <scope>NUCLEOTIDE SEQUENCE</scope>
</reference>
<feature type="region of interest" description="Disordered" evidence="1">
    <location>
        <begin position="199"/>
        <end position="264"/>
    </location>
</feature>
<evidence type="ECO:0000313" key="3">
    <source>
        <dbReference type="Proteomes" id="UP001153269"/>
    </source>
</evidence>
<evidence type="ECO:0000256" key="1">
    <source>
        <dbReference type="SAM" id="MobiDB-lite"/>
    </source>
</evidence>
<organism evidence="2 3">
    <name type="scientific">Pleuronectes platessa</name>
    <name type="common">European plaice</name>
    <dbReference type="NCBI Taxonomy" id="8262"/>
    <lineage>
        <taxon>Eukaryota</taxon>
        <taxon>Metazoa</taxon>
        <taxon>Chordata</taxon>
        <taxon>Craniata</taxon>
        <taxon>Vertebrata</taxon>
        <taxon>Euteleostomi</taxon>
        <taxon>Actinopterygii</taxon>
        <taxon>Neopterygii</taxon>
        <taxon>Teleostei</taxon>
        <taxon>Neoteleostei</taxon>
        <taxon>Acanthomorphata</taxon>
        <taxon>Carangaria</taxon>
        <taxon>Pleuronectiformes</taxon>
        <taxon>Pleuronectoidei</taxon>
        <taxon>Pleuronectidae</taxon>
        <taxon>Pleuronectes</taxon>
    </lineage>
</organism>
<dbReference type="Proteomes" id="UP001153269">
    <property type="component" value="Unassembled WGS sequence"/>
</dbReference>
<accession>A0A9N7VLA4</accession>
<keyword evidence="3" id="KW-1185">Reference proteome</keyword>
<dbReference type="AlphaFoldDB" id="A0A9N7VLA4"/>
<proteinExistence type="predicted"/>
<dbReference type="EMBL" id="CADEAL010004210">
    <property type="protein sequence ID" value="CAB1454371.1"/>
    <property type="molecule type" value="Genomic_DNA"/>
</dbReference>
<gene>
    <name evidence="2" type="ORF">PLEPLA_LOCUS42136</name>
</gene>
<evidence type="ECO:0000313" key="2">
    <source>
        <dbReference type="EMBL" id="CAB1454371.1"/>
    </source>
</evidence>